<dbReference type="InterPro" id="IPR036866">
    <property type="entry name" value="RibonucZ/Hydroxyglut_hydro"/>
</dbReference>
<gene>
    <name evidence="2" type="ordered locus">Cpha266_2136</name>
</gene>
<accession>A1BIB4</accession>
<dbReference type="OrthoDB" id="9794898at2"/>
<dbReference type="STRING" id="290317.Cpha266_2136"/>
<keyword evidence="3" id="KW-1185">Reference proteome</keyword>
<name>A1BIB4_CHLPD</name>
<sequence length="532" mass="59954">MGKTKEEKKSKAASEQMGMEQEAMASKSQTSPGAVKVPGNEECDCCPDAPGCEWTDNPESTQRYTYFEKLDPFYPFVFNTKTNISKLGENEMRITFMGSVIPMNMRKTQQEMSIFVEVGWDEETQTPMDQFIFDCGSGVSTNYNAMNVNLGRMNKVFINHLHGDHMSDLTHMYCFGPSQGRTSPLYVFGPTRSGITTPDYMGTPGQDYDDGTRAFCQNLRKACRWHTESFSFQTTMYDGYPTQEDIQSAWGLKELPVPVEDDPWGDSYAMVPVELDWKKGGTAYDNADTGVKITYFPVIHARKGSLGYKLEWKTPRGEILSMIYTSDTKPEYNCVRQAINQRKGVDVFIHEMIVPAQIWTMKMAHMNKLPDLDSAGVKWMAMVQNSSHSPQGGFGYLLSLIKPRPRLTVATHFPVADDTVACAMKSIREHCDVHQGKQHPGYGKNAARITWSTDLMVIKVTKEEIVELRGEINDYEFGATVVVPNKTPIPAKYHDAEDNSGDPFAQIDRSTEIPSCYTEGNHCKCNYRPDGY</sequence>
<dbReference type="eggNOG" id="COG1234">
    <property type="taxonomic scope" value="Bacteria"/>
</dbReference>
<protein>
    <submittedName>
        <fullName evidence="2">Metal-dependent hydrolases of the beta-lactamase superfamily III-like protein</fullName>
    </submittedName>
</protein>
<feature type="region of interest" description="Disordered" evidence="1">
    <location>
        <begin position="1"/>
        <end position="38"/>
    </location>
</feature>
<dbReference type="Proteomes" id="UP000008701">
    <property type="component" value="Chromosome"/>
</dbReference>
<dbReference type="PANTHER" id="PTHR46018">
    <property type="entry name" value="ZINC PHOSPHODIESTERASE ELAC PROTEIN 1"/>
    <property type="match status" value="1"/>
</dbReference>
<proteinExistence type="predicted"/>
<dbReference type="GO" id="GO:0042781">
    <property type="term" value="F:3'-tRNA processing endoribonuclease activity"/>
    <property type="evidence" value="ECO:0007669"/>
    <property type="project" value="TreeGrafter"/>
</dbReference>
<dbReference type="Gene3D" id="3.60.15.10">
    <property type="entry name" value="Ribonuclease Z/Hydroxyacylglutathione hydrolase-like"/>
    <property type="match status" value="1"/>
</dbReference>
<dbReference type="AlphaFoldDB" id="A1BIB4"/>
<dbReference type="PANTHER" id="PTHR46018:SF2">
    <property type="entry name" value="ZINC PHOSPHODIESTERASE ELAC PROTEIN 1"/>
    <property type="match status" value="1"/>
</dbReference>
<keyword evidence="2" id="KW-0378">Hydrolase</keyword>
<dbReference type="HOGENOM" id="CLU_511634_0_0_10"/>
<evidence type="ECO:0000313" key="3">
    <source>
        <dbReference type="Proteomes" id="UP000008701"/>
    </source>
</evidence>
<feature type="compositionally biased region" description="Basic and acidic residues" evidence="1">
    <location>
        <begin position="1"/>
        <end position="12"/>
    </location>
</feature>
<dbReference type="KEGG" id="cph:Cpha266_2136"/>
<dbReference type="SUPFAM" id="SSF56281">
    <property type="entry name" value="Metallo-hydrolase/oxidoreductase"/>
    <property type="match status" value="1"/>
</dbReference>
<reference evidence="2 3" key="1">
    <citation type="submission" date="2006-12" db="EMBL/GenBank/DDBJ databases">
        <title>Complete sequence of Chlorobium phaeobacteroides DSM 266.</title>
        <authorList>
            <consortium name="US DOE Joint Genome Institute"/>
            <person name="Copeland A."/>
            <person name="Lucas S."/>
            <person name="Lapidus A."/>
            <person name="Barry K."/>
            <person name="Detter J.C."/>
            <person name="Glavina del Rio T."/>
            <person name="Hammon N."/>
            <person name="Israni S."/>
            <person name="Pitluck S."/>
            <person name="Goltsman E."/>
            <person name="Schmutz J."/>
            <person name="Larimer F."/>
            <person name="Land M."/>
            <person name="Hauser L."/>
            <person name="Mikhailova N."/>
            <person name="Li T."/>
            <person name="Overmann J."/>
            <person name="Bryant D.A."/>
            <person name="Richardson P."/>
        </authorList>
    </citation>
    <scope>NUCLEOTIDE SEQUENCE [LARGE SCALE GENOMIC DNA]</scope>
    <source>
        <strain evidence="2 3">DSM 266</strain>
    </source>
</reference>
<dbReference type="EMBL" id="CP000492">
    <property type="protein sequence ID" value="ABL66141.1"/>
    <property type="molecule type" value="Genomic_DNA"/>
</dbReference>
<evidence type="ECO:0000256" key="1">
    <source>
        <dbReference type="SAM" id="MobiDB-lite"/>
    </source>
</evidence>
<organism evidence="2 3">
    <name type="scientific">Chlorobium phaeobacteroides (strain DSM 266 / SMG 266 / 2430)</name>
    <dbReference type="NCBI Taxonomy" id="290317"/>
    <lineage>
        <taxon>Bacteria</taxon>
        <taxon>Pseudomonadati</taxon>
        <taxon>Chlorobiota</taxon>
        <taxon>Chlorobiia</taxon>
        <taxon>Chlorobiales</taxon>
        <taxon>Chlorobiaceae</taxon>
        <taxon>Chlorobium/Pelodictyon group</taxon>
        <taxon>Chlorobium</taxon>
    </lineage>
</organism>
<dbReference type="RefSeq" id="WP_011745940.1">
    <property type="nucleotide sequence ID" value="NC_008639.1"/>
</dbReference>
<evidence type="ECO:0000313" key="2">
    <source>
        <dbReference type="EMBL" id="ABL66141.1"/>
    </source>
</evidence>